<feature type="domain" description="CHAT" evidence="2">
    <location>
        <begin position="71"/>
        <end position="383"/>
    </location>
</feature>
<feature type="region of interest" description="Disordered" evidence="1">
    <location>
        <begin position="1"/>
        <end position="26"/>
    </location>
</feature>
<sequence>MPCRPYPPRPGRPGLPARQGPVGRPGRLGTLLPTLKYEEIKQHMGQLAGLSQGSQGFFQRISNNKWMKSLLLWLWDTAVGPVFDELHRCGVINSADIRSTNLKRVWWIGVGLLSMAPFHAAGDHSPGSYGTLSRVASSYIATIKALSYARQKEFRLLKGHDNHCSTEPNNGLSTLTKGNTQLLLVPMPTTPGEASLGGVDEEIQEIHNSATKNAIKATVLPNPTPAQVLAQIQYYHIIHLACHGMSEINPSDSHLVLLTPDGENADKLMVRDISNASTPNSQLAYLSVCSSAKNSSTDLADEVIHLASAFQIAGFSHVLANMWKANDAACRDVAKEFYKLLFNYDGDGNGHRKVAISFHEAVKKVRDKRPLALLTWATFIHTGA</sequence>
<evidence type="ECO:0000259" key="2">
    <source>
        <dbReference type="Pfam" id="PF12770"/>
    </source>
</evidence>
<evidence type="ECO:0000313" key="3">
    <source>
        <dbReference type="EMBL" id="RPA92808.1"/>
    </source>
</evidence>
<reference evidence="3 4" key="1">
    <citation type="journal article" date="2018" name="Nat. Ecol. Evol.">
        <title>Pezizomycetes genomes reveal the molecular basis of ectomycorrhizal truffle lifestyle.</title>
        <authorList>
            <person name="Murat C."/>
            <person name="Payen T."/>
            <person name="Noel B."/>
            <person name="Kuo A."/>
            <person name="Morin E."/>
            <person name="Chen J."/>
            <person name="Kohler A."/>
            <person name="Krizsan K."/>
            <person name="Balestrini R."/>
            <person name="Da Silva C."/>
            <person name="Montanini B."/>
            <person name="Hainaut M."/>
            <person name="Levati E."/>
            <person name="Barry K.W."/>
            <person name="Belfiori B."/>
            <person name="Cichocki N."/>
            <person name="Clum A."/>
            <person name="Dockter R.B."/>
            <person name="Fauchery L."/>
            <person name="Guy J."/>
            <person name="Iotti M."/>
            <person name="Le Tacon F."/>
            <person name="Lindquist E.A."/>
            <person name="Lipzen A."/>
            <person name="Malagnac F."/>
            <person name="Mello A."/>
            <person name="Molinier V."/>
            <person name="Miyauchi S."/>
            <person name="Poulain J."/>
            <person name="Riccioni C."/>
            <person name="Rubini A."/>
            <person name="Sitrit Y."/>
            <person name="Splivallo R."/>
            <person name="Traeger S."/>
            <person name="Wang M."/>
            <person name="Zifcakova L."/>
            <person name="Wipf D."/>
            <person name="Zambonelli A."/>
            <person name="Paolocci F."/>
            <person name="Nowrousian M."/>
            <person name="Ottonello S."/>
            <person name="Baldrian P."/>
            <person name="Spatafora J.W."/>
            <person name="Henrissat B."/>
            <person name="Nagy L.G."/>
            <person name="Aury J.M."/>
            <person name="Wincker P."/>
            <person name="Grigoriev I.V."/>
            <person name="Bonfante P."/>
            <person name="Martin F.M."/>
        </authorList>
    </citation>
    <scope>NUCLEOTIDE SEQUENCE [LARGE SCALE GENOMIC DNA]</scope>
    <source>
        <strain evidence="3 4">120613-1</strain>
    </source>
</reference>
<gene>
    <name evidence="3" type="ORF">L873DRAFT_1778830</name>
</gene>
<name>A0A3N4J6Y2_9PEZI</name>
<dbReference type="OrthoDB" id="9991317at2759"/>
<keyword evidence="4" id="KW-1185">Reference proteome</keyword>
<organism evidence="3 4">
    <name type="scientific">Choiromyces venosus 120613-1</name>
    <dbReference type="NCBI Taxonomy" id="1336337"/>
    <lineage>
        <taxon>Eukaryota</taxon>
        <taxon>Fungi</taxon>
        <taxon>Dikarya</taxon>
        <taxon>Ascomycota</taxon>
        <taxon>Pezizomycotina</taxon>
        <taxon>Pezizomycetes</taxon>
        <taxon>Pezizales</taxon>
        <taxon>Tuberaceae</taxon>
        <taxon>Choiromyces</taxon>
    </lineage>
</organism>
<dbReference type="STRING" id="1336337.A0A3N4J6Y2"/>
<evidence type="ECO:0000313" key="4">
    <source>
        <dbReference type="Proteomes" id="UP000276215"/>
    </source>
</evidence>
<dbReference type="AlphaFoldDB" id="A0A3N4J6Y2"/>
<evidence type="ECO:0000256" key="1">
    <source>
        <dbReference type="SAM" id="MobiDB-lite"/>
    </source>
</evidence>
<accession>A0A3N4J6Y2</accession>
<proteinExistence type="predicted"/>
<dbReference type="Pfam" id="PF12770">
    <property type="entry name" value="CHAT"/>
    <property type="match status" value="1"/>
</dbReference>
<dbReference type="InterPro" id="IPR024983">
    <property type="entry name" value="CHAT_dom"/>
</dbReference>
<dbReference type="EMBL" id="ML120464">
    <property type="protein sequence ID" value="RPA92808.1"/>
    <property type="molecule type" value="Genomic_DNA"/>
</dbReference>
<protein>
    <recommendedName>
        <fullName evidence="2">CHAT domain-containing protein</fullName>
    </recommendedName>
</protein>
<dbReference type="Proteomes" id="UP000276215">
    <property type="component" value="Unassembled WGS sequence"/>
</dbReference>
<feature type="compositionally biased region" description="Pro residues" evidence="1">
    <location>
        <begin position="1"/>
        <end position="13"/>
    </location>
</feature>